<evidence type="ECO:0000313" key="2">
    <source>
        <dbReference type="WBParaSite" id="maker-PairedContig_1259-snap-gene-0.10-mRNA-1"/>
    </source>
</evidence>
<feature type="transmembrane region" description="Helical" evidence="1">
    <location>
        <begin position="230"/>
        <end position="257"/>
    </location>
</feature>
<evidence type="ECO:0000256" key="1">
    <source>
        <dbReference type="SAM" id="Phobius"/>
    </source>
</evidence>
<dbReference type="InterPro" id="IPR010761">
    <property type="entry name" value="Clc_prot-like"/>
</dbReference>
<accession>A0A1I8EAX9</accession>
<dbReference type="Gene3D" id="1.20.140.150">
    <property type="match status" value="1"/>
</dbReference>
<dbReference type="WBParaSite" id="maker-PairedContig_1259-snap-gene-0.10-mRNA-1">
    <property type="protein sequence ID" value="maker-PairedContig_1259-snap-gene-0.10-mRNA-1"/>
    <property type="gene ID" value="maker-PairedContig_1259-snap-gene-0.10"/>
</dbReference>
<dbReference type="PANTHER" id="PTHR35574:SF1">
    <property type="entry name" value="CLC-LIKE PROTEIN"/>
    <property type="match status" value="1"/>
</dbReference>
<organism evidence="2">
    <name type="scientific">Wuchereria bancrofti</name>
    <dbReference type="NCBI Taxonomy" id="6293"/>
    <lineage>
        <taxon>Eukaryota</taxon>
        <taxon>Metazoa</taxon>
        <taxon>Ecdysozoa</taxon>
        <taxon>Nematoda</taxon>
        <taxon>Chromadorea</taxon>
        <taxon>Rhabditida</taxon>
        <taxon>Spirurina</taxon>
        <taxon>Spiruromorpha</taxon>
        <taxon>Filarioidea</taxon>
        <taxon>Onchocercidae</taxon>
        <taxon>Wuchereria</taxon>
    </lineage>
</organism>
<evidence type="ECO:0008006" key="3">
    <source>
        <dbReference type="Google" id="ProtNLM"/>
    </source>
</evidence>
<sequence length="287" mass="32072">MNTSINDFFTSTSSNTVKVGSKRPKYSFGTNMGNTGHRAQKAVLIGCLVLLLIALGTSIVAVLSPSWQVVDIREFRAQHHVKDEHGLWQDCTRPRYHSHTVSSEMQQEMQQTTLFCTYKFDHNAREIIDENLLDVNQNSAAGEAEYHQFFGWQKAVLICFIVVFAFSGLALLCGICAPCSNPVAVFFTILIFVSLFFSTIANAIFFFAAHRVDSRFVHGLVGTYEQEIGSAFYLSLASTSLLLFSFLLALVSTYYLIQDANKSHDGLISPVMRELVPLYNSTRHTAI</sequence>
<protein>
    <recommendedName>
        <fullName evidence="3">Clc-like protein</fullName>
    </recommendedName>
</protein>
<dbReference type="AlphaFoldDB" id="A0A1I8EAX9"/>
<name>A0A1I8EAX9_WUCBA</name>
<dbReference type="Pfam" id="PF07062">
    <property type="entry name" value="Clc-like"/>
    <property type="match status" value="1"/>
</dbReference>
<feature type="transmembrane region" description="Helical" evidence="1">
    <location>
        <begin position="42"/>
        <end position="63"/>
    </location>
</feature>
<keyword evidence="1" id="KW-0812">Transmembrane</keyword>
<dbReference type="GO" id="GO:0016020">
    <property type="term" value="C:membrane"/>
    <property type="evidence" value="ECO:0007669"/>
    <property type="project" value="InterPro"/>
</dbReference>
<feature type="transmembrane region" description="Helical" evidence="1">
    <location>
        <begin position="184"/>
        <end position="210"/>
    </location>
</feature>
<proteinExistence type="predicted"/>
<reference evidence="2" key="1">
    <citation type="submission" date="2016-11" db="UniProtKB">
        <authorList>
            <consortium name="WormBaseParasite"/>
        </authorList>
    </citation>
    <scope>IDENTIFICATION</scope>
    <source>
        <strain evidence="2">pt0022</strain>
    </source>
</reference>
<dbReference type="PANTHER" id="PTHR35574">
    <property type="entry name" value="PUTATIVE-RELATED"/>
    <property type="match status" value="1"/>
</dbReference>
<keyword evidence="1" id="KW-0472">Membrane</keyword>
<keyword evidence="1" id="KW-1133">Transmembrane helix</keyword>
<feature type="transmembrane region" description="Helical" evidence="1">
    <location>
        <begin position="155"/>
        <end position="177"/>
    </location>
</feature>